<dbReference type="RefSeq" id="WP_301252060.1">
    <property type="nucleotide sequence ID" value="NZ_JBGCUC010000014.1"/>
</dbReference>
<dbReference type="InterPro" id="IPR051220">
    <property type="entry name" value="TFA_Chaperone"/>
</dbReference>
<keyword evidence="2" id="KW-1185">Reference proteome</keyword>
<reference evidence="1 2" key="1">
    <citation type="submission" date="2024-07" db="EMBL/GenBank/DDBJ databases">
        <title>Novel bacterial strain Erwinia sp. OPT-41 promoting growth of various crops.</title>
        <authorList>
            <person name="Egorshina A."/>
            <person name="Lukyantsev M.A."/>
            <person name="Golubev S.N."/>
            <person name="Muratova A.Y."/>
            <person name="Bulygina E.A."/>
        </authorList>
    </citation>
    <scope>NUCLEOTIDE SEQUENCE [LARGE SCALE GENOMIC DNA]</scope>
    <source>
        <strain evidence="1 2">OPT-41</strain>
    </source>
</reference>
<dbReference type="PANTHER" id="PTHR34413:SF2">
    <property type="entry name" value="PROPHAGE TAIL FIBER ASSEMBLY PROTEIN HOMOLOG TFAE-RELATED"/>
    <property type="match status" value="1"/>
</dbReference>
<organism evidence="1 2">
    <name type="scientific">Erwinia plantamica</name>
    <dbReference type="NCBI Taxonomy" id="3237104"/>
    <lineage>
        <taxon>Bacteria</taxon>
        <taxon>Pseudomonadati</taxon>
        <taxon>Pseudomonadota</taxon>
        <taxon>Gammaproteobacteria</taxon>
        <taxon>Enterobacterales</taxon>
        <taxon>Erwiniaceae</taxon>
        <taxon>Erwinia</taxon>
    </lineage>
</organism>
<dbReference type="Pfam" id="PF02413">
    <property type="entry name" value="Caudo_TAP"/>
    <property type="match status" value="1"/>
</dbReference>
<evidence type="ECO:0000313" key="1">
    <source>
        <dbReference type="EMBL" id="MFG6077702.1"/>
    </source>
</evidence>
<dbReference type="EMBL" id="JBGCUC010000014">
    <property type="protein sequence ID" value="MFG6077702.1"/>
    <property type="molecule type" value="Genomic_DNA"/>
</dbReference>
<comment type="caution">
    <text evidence="1">The sequence shown here is derived from an EMBL/GenBank/DDBJ whole genome shotgun (WGS) entry which is preliminary data.</text>
</comment>
<gene>
    <name evidence="1" type="ORF">AB3U87_15180</name>
</gene>
<protein>
    <submittedName>
        <fullName evidence="1">Tail fiber assembly protein</fullName>
    </submittedName>
</protein>
<dbReference type="InterPro" id="IPR003458">
    <property type="entry name" value="Phage_T4_Gp38_tail_assem"/>
</dbReference>
<accession>A0ABW7CNM8</accession>
<proteinExistence type="predicted"/>
<evidence type="ECO:0000313" key="2">
    <source>
        <dbReference type="Proteomes" id="UP001605250"/>
    </source>
</evidence>
<sequence length="182" mass="20882">MLHLKNFIKYFPVQNENNSDIFHFINVNNVSIVFYQDETGRDWYDSLSSFEKDTIKIAYDKKGVVRDFNQDASAIVPDDLSVIEMNSTELPKGFDRLGNWMVDNGSIISSPVDYVEKATIQKADFLREANENIEIIRDAESLGIVTDAEEKMLAKWKAFRVLVSRIDVNVAQDIIWPTAPNR</sequence>
<dbReference type="Proteomes" id="UP001605250">
    <property type="component" value="Unassembled WGS sequence"/>
</dbReference>
<dbReference type="PANTHER" id="PTHR34413">
    <property type="entry name" value="PROPHAGE TAIL FIBER ASSEMBLY PROTEIN HOMOLOG TFAE-RELATED-RELATED"/>
    <property type="match status" value="1"/>
</dbReference>
<name>A0ABW7CNM8_9GAMM</name>